<keyword evidence="1 6" id="KW-0696">RNA-directed RNA polymerase</keyword>
<evidence type="ECO:0000256" key="6">
    <source>
        <dbReference type="RuleBase" id="RU364050"/>
    </source>
</evidence>
<dbReference type="Pfam" id="PF02123">
    <property type="entry name" value="RdRP_4"/>
    <property type="match status" value="1"/>
</dbReference>
<keyword evidence="3 6" id="KW-0548">Nucleotidyltransferase</keyword>
<keyword evidence="2 6" id="KW-0808">Transferase</keyword>
<dbReference type="InterPro" id="IPR043502">
    <property type="entry name" value="DNA/RNA_pol_sf"/>
</dbReference>
<protein>
    <recommendedName>
        <fullName evidence="6">RNA-directed RNA polymerase</fullName>
        <ecNumber evidence="6">2.7.7.48</ecNumber>
    </recommendedName>
</protein>
<evidence type="ECO:0000256" key="4">
    <source>
        <dbReference type="ARBA" id="ARBA00022741"/>
    </source>
</evidence>
<keyword evidence="4 6" id="KW-0547">Nucleotide-binding</keyword>
<dbReference type="GO" id="GO:0003968">
    <property type="term" value="F:RNA-directed RNA polymerase activity"/>
    <property type="evidence" value="ECO:0007669"/>
    <property type="project" value="UniProtKB-KW"/>
</dbReference>
<accession>A0A7G9IR88</accession>
<keyword evidence="6" id="KW-0693">Viral RNA replication</keyword>
<organism evidence="7">
    <name type="scientific">Neohydatothrips associated sobemo-like virus 1</name>
    <dbReference type="NCBI Taxonomy" id="2767261"/>
    <lineage>
        <taxon>Viruses</taxon>
        <taxon>Riboviria</taxon>
        <taxon>Orthornavirae</taxon>
        <taxon>Pisuviricota</taxon>
        <taxon>Pisoniviricetes</taxon>
        <taxon>Sobelivirales</taxon>
        <taxon>Solemoviridae</taxon>
        <taxon>Sobemovirus</taxon>
    </lineage>
</organism>
<evidence type="ECO:0000256" key="1">
    <source>
        <dbReference type="ARBA" id="ARBA00022484"/>
    </source>
</evidence>
<reference evidence="7" key="1">
    <citation type="submission" date="2019-11" db="EMBL/GenBank/DDBJ databases">
        <title>Complexity of the virome associated to tospovirus-transmitting thrips species.</title>
        <authorList>
            <person name="Chiapello M."/>
            <person name="Bosco L."/>
            <person name="Ciuffo M."/>
            <person name="Ottati S."/>
            <person name="Vallino M."/>
            <person name="Salem N."/>
            <person name="Rosa C."/>
            <person name="Tavella L."/>
            <person name="Turina M."/>
        </authorList>
    </citation>
    <scope>NUCLEOTIDE SEQUENCE</scope>
    <source>
        <strain evidence="7">ThassRNAV13</strain>
    </source>
</reference>
<name>A0A7G9IR88_9VIRU</name>
<evidence type="ECO:0000256" key="3">
    <source>
        <dbReference type="ARBA" id="ARBA00022695"/>
    </source>
</evidence>
<dbReference type="EC" id="2.7.7.48" evidence="6"/>
<dbReference type="GO" id="GO:0003723">
    <property type="term" value="F:RNA binding"/>
    <property type="evidence" value="ECO:0007669"/>
    <property type="project" value="InterPro"/>
</dbReference>
<dbReference type="GO" id="GO:0006351">
    <property type="term" value="P:DNA-templated transcription"/>
    <property type="evidence" value="ECO:0007669"/>
    <property type="project" value="InterPro"/>
</dbReference>
<dbReference type="PRINTS" id="PR00914">
    <property type="entry name" value="LVIRUSRNAPOL"/>
</dbReference>
<dbReference type="EMBL" id="MN714676">
    <property type="protein sequence ID" value="QNM37820.1"/>
    <property type="molecule type" value="Genomic_RNA"/>
</dbReference>
<sequence length="397" mass="46693">MKSLAYHVKLRDGLRSDPPIEGDRRAILMSAWKRFRDASWSIPEDFMDFSHYSRVVRGLDWTSSPGYPYMRSYPTNRDMFKPDAEGKVDPVMEETVWQMVQQRLRDRDSDPIRLFIKPEPHKKKKLESHRYRLISAVSVVDQIIDAMLFGPMNEQLTRVWPYVPSKSGWSPARGGYRIVPLRGWMATDKSGWDWSAQPWLMEMTRDLREMLCRNLDEHPLWSELSKWRYAQLYAFPVFINSYGWLMMQRKPGVQKSGCFNTLSDNCIQQVLLHLRVSREMRQPAGGMMCMGDDVYQETPPNKTAYLERLGQYCHVKDAAEVPEFAGYRFMDGRIEPLYKGKHAFVLLHLDERYAQETLDSYSLMYHMSSSRNFLRRLIRQMGYEARPLAWADAIMHG</sequence>
<dbReference type="SUPFAM" id="SSF56672">
    <property type="entry name" value="DNA/RNA polymerases"/>
    <property type="match status" value="1"/>
</dbReference>
<comment type="catalytic activity">
    <reaction evidence="5 6">
        <text>RNA(n) + a ribonucleoside 5'-triphosphate = RNA(n+1) + diphosphate</text>
        <dbReference type="Rhea" id="RHEA:21248"/>
        <dbReference type="Rhea" id="RHEA-COMP:14527"/>
        <dbReference type="Rhea" id="RHEA-COMP:17342"/>
        <dbReference type="ChEBI" id="CHEBI:33019"/>
        <dbReference type="ChEBI" id="CHEBI:61557"/>
        <dbReference type="ChEBI" id="CHEBI:140395"/>
        <dbReference type="EC" id="2.7.7.48"/>
    </reaction>
</comment>
<evidence type="ECO:0000256" key="5">
    <source>
        <dbReference type="ARBA" id="ARBA00048744"/>
    </source>
</evidence>
<dbReference type="InterPro" id="IPR001795">
    <property type="entry name" value="RNA-dir_pol_luteovirus"/>
</dbReference>
<proteinExistence type="predicted"/>
<dbReference type="GO" id="GO:0000166">
    <property type="term" value="F:nucleotide binding"/>
    <property type="evidence" value="ECO:0007669"/>
    <property type="project" value="UniProtKB-KW"/>
</dbReference>
<evidence type="ECO:0000313" key="7">
    <source>
        <dbReference type="EMBL" id="QNM37820.1"/>
    </source>
</evidence>
<evidence type="ECO:0000256" key="2">
    <source>
        <dbReference type="ARBA" id="ARBA00022679"/>
    </source>
</evidence>